<evidence type="ECO:0000256" key="11">
    <source>
        <dbReference type="RuleBase" id="RU003706"/>
    </source>
</evidence>
<evidence type="ECO:0000256" key="5">
    <source>
        <dbReference type="ARBA" id="ARBA00012461"/>
    </source>
</evidence>
<dbReference type="OrthoDB" id="9803871at2"/>
<comment type="catalytic activity">
    <reaction evidence="10 11">
        <text>dTTP + alpha-D-glucose 1-phosphate + H(+) = dTDP-alpha-D-glucose + diphosphate</text>
        <dbReference type="Rhea" id="RHEA:15225"/>
        <dbReference type="ChEBI" id="CHEBI:15378"/>
        <dbReference type="ChEBI" id="CHEBI:33019"/>
        <dbReference type="ChEBI" id="CHEBI:37568"/>
        <dbReference type="ChEBI" id="CHEBI:57477"/>
        <dbReference type="ChEBI" id="CHEBI:58601"/>
        <dbReference type="EC" id="2.7.7.24"/>
    </reaction>
</comment>
<dbReference type="GO" id="GO:0008879">
    <property type="term" value="F:glucose-1-phosphate thymidylyltransferase activity"/>
    <property type="evidence" value="ECO:0007669"/>
    <property type="project" value="UniProtKB-EC"/>
</dbReference>
<accession>A0A5E6VKJ2</accession>
<dbReference type="FunFam" id="3.90.550.10:FF:000023">
    <property type="entry name" value="Glucose-1-phosphate thymidylyltransferase"/>
    <property type="match status" value="1"/>
</dbReference>
<sequence length="291" mass="32176">MIKGIVLAGGSGTRLHPITLGVSKQLLPVYDKPMIYYPISVLMLAGIKDILVISTPQDLPQYRNLLGDGSQFGVSFSYAEQPTPDGLAQAFLIGEAFIGNDPVCLILGDNIFHGQHFGEQLQSAAKRASGATVFGYWVKDPERFGVIDFDSDGRALSIEEKPKTPKSSYAVTGLYFYDNDVIKIAKAVKPSPRGELEITDVNNAYLERGDLQVERFGRGFAWLDTGTHDSLLEASQYVQTIEHRQGLKVACLEEIAYENKWINRGQLLERARYFGKTGYGQYLAKLAGEDQ</sequence>
<comment type="cofactor">
    <cofactor evidence="1">
        <name>Mg(2+)</name>
        <dbReference type="ChEBI" id="CHEBI:18420"/>
    </cofactor>
</comment>
<comment type="similarity">
    <text evidence="4 11">Belongs to the glucose-1-phosphate thymidylyltransferase family.</text>
</comment>
<reference evidence="13 14" key="1">
    <citation type="submission" date="2019-09" db="EMBL/GenBank/DDBJ databases">
        <authorList>
            <person name="Chandra G."/>
            <person name="Truman W A."/>
        </authorList>
    </citation>
    <scope>NUCLEOTIDE SEQUENCE [LARGE SCALE GENOMIC DNA]</scope>
    <source>
        <strain evidence="13">PS645</strain>
    </source>
</reference>
<dbReference type="Proteomes" id="UP000325607">
    <property type="component" value="Unassembled WGS sequence"/>
</dbReference>
<name>A0A5E6VKJ2_PSEFL</name>
<protein>
    <recommendedName>
        <fullName evidence="5 11">Glucose-1-phosphate thymidylyltransferase</fullName>
        <ecNumber evidence="5 11">2.7.7.24</ecNumber>
    </recommendedName>
</protein>
<evidence type="ECO:0000259" key="12">
    <source>
        <dbReference type="Pfam" id="PF00483"/>
    </source>
</evidence>
<evidence type="ECO:0000256" key="10">
    <source>
        <dbReference type="ARBA" id="ARBA00049336"/>
    </source>
</evidence>
<feature type="domain" description="Nucleotidyl transferase" evidence="12">
    <location>
        <begin position="3"/>
        <end position="239"/>
    </location>
</feature>
<dbReference type="InterPro" id="IPR005835">
    <property type="entry name" value="NTP_transferase_dom"/>
</dbReference>
<gene>
    <name evidence="13" type="primary">rffH_1</name>
    <name evidence="13" type="ORF">PS645_04019</name>
</gene>
<evidence type="ECO:0000313" key="14">
    <source>
        <dbReference type="Proteomes" id="UP000325607"/>
    </source>
</evidence>
<keyword evidence="6 11" id="KW-0808">Transferase</keyword>
<dbReference type="Gene3D" id="3.90.550.10">
    <property type="entry name" value="Spore Coat Polysaccharide Biosynthesis Protein SpsA, Chain A"/>
    <property type="match status" value="1"/>
</dbReference>
<dbReference type="RefSeq" id="WP_150581977.1">
    <property type="nucleotide sequence ID" value="NZ_CABVGX010000037.1"/>
</dbReference>
<evidence type="ECO:0000313" key="13">
    <source>
        <dbReference type="EMBL" id="VVN15474.1"/>
    </source>
</evidence>
<evidence type="ECO:0000256" key="3">
    <source>
        <dbReference type="ARBA" id="ARBA00005125"/>
    </source>
</evidence>
<evidence type="ECO:0000256" key="7">
    <source>
        <dbReference type="ARBA" id="ARBA00022695"/>
    </source>
</evidence>
<evidence type="ECO:0000256" key="9">
    <source>
        <dbReference type="ARBA" id="ARBA00022842"/>
    </source>
</evidence>
<organism evidence="13 14">
    <name type="scientific">Pseudomonas fluorescens</name>
    <dbReference type="NCBI Taxonomy" id="294"/>
    <lineage>
        <taxon>Bacteria</taxon>
        <taxon>Pseudomonadati</taxon>
        <taxon>Pseudomonadota</taxon>
        <taxon>Gammaproteobacteria</taxon>
        <taxon>Pseudomonadales</taxon>
        <taxon>Pseudomonadaceae</taxon>
        <taxon>Pseudomonas</taxon>
    </lineage>
</organism>
<evidence type="ECO:0000256" key="4">
    <source>
        <dbReference type="ARBA" id="ARBA00010480"/>
    </source>
</evidence>
<comment type="pathway">
    <text evidence="3">Bacterial outer membrane biogenesis; LPS O-antigen biosynthesis.</text>
</comment>
<dbReference type="EMBL" id="CABVGX010000037">
    <property type="protein sequence ID" value="VVN15474.1"/>
    <property type="molecule type" value="Genomic_DNA"/>
</dbReference>
<proteinExistence type="inferred from homology"/>
<dbReference type="Pfam" id="PF00483">
    <property type="entry name" value="NTP_transferase"/>
    <property type="match status" value="1"/>
</dbReference>
<comment type="function">
    <text evidence="11">Catalyzes the formation of dTDP-glucose, from dTTP and glucose 1-phosphate, as well as its pyrophosphorolysis.</text>
</comment>
<dbReference type="CDD" id="cd02538">
    <property type="entry name" value="G1P_TT_short"/>
    <property type="match status" value="1"/>
</dbReference>
<dbReference type="InterPro" id="IPR005907">
    <property type="entry name" value="G1P_thy_trans_s"/>
</dbReference>
<keyword evidence="8 11" id="KW-0479">Metal-binding</keyword>
<evidence type="ECO:0000256" key="6">
    <source>
        <dbReference type="ARBA" id="ARBA00022679"/>
    </source>
</evidence>
<dbReference type="InterPro" id="IPR029044">
    <property type="entry name" value="Nucleotide-diphossugar_trans"/>
</dbReference>
<keyword evidence="9 11" id="KW-0460">Magnesium</keyword>
<dbReference type="PANTHER" id="PTHR43532">
    <property type="entry name" value="GLUCOSE-1-PHOSPHATE THYMIDYLYLTRANSFERASE"/>
    <property type="match status" value="1"/>
</dbReference>
<dbReference type="NCBIfam" id="TIGR01207">
    <property type="entry name" value="rmlA"/>
    <property type="match status" value="1"/>
</dbReference>
<dbReference type="AlphaFoldDB" id="A0A5E6VKJ2"/>
<evidence type="ECO:0000256" key="8">
    <source>
        <dbReference type="ARBA" id="ARBA00022723"/>
    </source>
</evidence>
<evidence type="ECO:0000256" key="2">
    <source>
        <dbReference type="ARBA" id="ARBA00004781"/>
    </source>
</evidence>
<dbReference type="GO" id="GO:0046872">
    <property type="term" value="F:metal ion binding"/>
    <property type="evidence" value="ECO:0007669"/>
    <property type="project" value="UniProtKB-KW"/>
</dbReference>
<keyword evidence="7 11" id="KW-0548">Nucleotidyltransferase</keyword>
<dbReference type="PANTHER" id="PTHR43532:SF1">
    <property type="entry name" value="GLUCOSE-1-PHOSPHATE THYMIDYLYLTRANSFERASE 1"/>
    <property type="match status" value="1"/>
</dbReference>
<evidence type="ECO:0000256" key="1">
    <source>
        <dbReference type="ARBA" id="ARBA00001946"/>
    </source>
</evidence>
<dbReference type="SUPFAM" id="SSF53448">
    <property type="entry name" value="Nucleotide-diphospho-sugar transferases"/>
    <property type="match status" value="1"/>
</dbReference>
<dbReference type="EC" id="2.7.7.24" evidence="5 11"/>
<comment type="pathway">
    <text evidence="2">Carbohydrate biosynthesis; dTDP-L-rhamnose biosynthesis.</text>
</comment>